<dbReference type="EMBL" id="JABTDW010000001">
    <property type="protein sequence ID" value="NSB12300.1"/>
    <property type="molecule type" value="Genomic_DNA"/>
</dbReference>
<gene>
    <name evidence="1" type="ORF">BCD95_000559</name>
</gene>
<name>A0AAE5H0F1_CLOBE</name>
<sequence>MMKLNLHDLHVDILKHNKTYDVFDYIHNGVEFSVMFDVNCEPFKLTFIKKRSTLYLILDVLAGYQINTYLGDKLKILKDMLELKDGKTKFFTNKFFEEFNQKIPHSISNVQISKSTLSKIYNCEEGDKLYIKRLVDWDKHPKSGKNATPENHEKTRLFYPEIYERIKGKNISVFYTDKEE</sequence>
<dbReference type="Proteomes" id="UP000822184">
    <property type="component" value="Unassembled WGS sequence"/>
</dbReference>
<accession>A0AAE5H0F1</accession>
<dbReference type="InterPro" id="IPR046100">
    <property type="entry name" value="DUF6037"/>
</dbReference>
<dbReference type="AlphaFoldDB" id="A0AAE5H0F1"/>
<protein>
    <submittedName>
        <fullName evidence="1">Uncharacterized protein</fullName>
    </submittedName>
</protein>
<proteinExistence type="predicted"/>
<organism evidence="1 2">
    <name type="scientific">Clostridium beijerinckii</name>
    <name type="common">Clostridium MP</name>
    <dbReference type="NCBI Taxonomy" id="1520"/>
    <lineage>
        <taxon>Bacteria</taxon>
        <taxon>Bacillati</taxon>
        <taxon>Bacillota</taxon>
        <taxon>Clostridia</taxon>
        <taxon>Eubacteriales</taxon>
        <taxon>Clostridiaceae</taxon>
        <taxon>Clostridium</taxon>
    </lineage>
</organism>
<comment type="caution">
    <text evidence="1">The sequence shown here is derived from an EMBL/GenBank/DDBJ whole genome shotgun (WGS) entry which is preliminary data.</text>
</comment>
<dbReference type="Pfam" id="PF19503">
    <property type="entry name" value="DUF6037"/>
    <property type="match status" value="1"/>
</dbReference>
<evidence type="ECO:0000313" key="2">
    <source>
        <dbReference type="Proteomes" id="UP000822184"/>
    </source>
</evidence>
<reference evidence="1" key="1">
    <citation type="submission" date="2020-06" db="EMBL/GenBank/DDBJ databases">
        <title>Genomic insights into acetone-butanol-ethanol (ABE) fermentation by sequencing solventogenic clostridia strains.</title>
        <authorList>
            <person name="Brown S."/>
        </authorList>
    </citation>
    <scope>NUCLEOTIDE SEQUENCE</scope>
    <source>
        <strain evidence="1">DJ123</strain>
    </source>
</reference>
<evidence type="ECO:0000313" key="1">
    <source>
        <dbReference type="EMBL" id="NSB12300.1"/>
    </source>
</evidence>
<dbReference type="RefSeq" id="WP_077854733.1">
    <property type="nucleotide sequence ID" value="NZ_JABTDW010000001.1"/>
</dbReference>